<evidence type="ECO:0000313" key="4">
    <source>
        <dbReference type="EMBL" id="MPW22019.1"/>
    </source>
</evidence>
<evidence type="ECO:0000313" key="5">
    <source>
        <dbReference type="Proteomes" id="UP000484381"/>
    </source>
</evidence>
<dbReference type="InterPro" id="IPR036148">
    <property type="entry name" value="MmgE/PrpD_sf"/>
</dbReference>
<dbReference type="Gene3D" id="3.30.1330.120">
    <property type="entry name" value="2-methylcitrate dehydratase PrpD"/>
    <property type="match status" value="1"/>
</dbReference>
<evidence type="ECO:0000259" key="3">
    <source>
        <dbReference type="Pfam" id="PF19305"/>
    </source>
</evidence>
<dbReference type="PANTHER" id="PTHR16943:SF8">
    <property type="entry name" value="2-METHYLCITRATE DEHYDRATASE"/>
    <property type="match status" value="1"/>
</dbReference>
<comment type="caution">
    <text evidence="4">The sequence shown here is derived from an EMBL/GenBank/DDBJ whole genome shotgun (WGS) entry which is preliminary data.</text>
</comment>
<evidence type="ECO:0000256" key="1">
    <source>
        <dbReference type="ARBA" id="ARBA00006174"/>
    </source>
</evidence>
<dbReference type="SUPFAM" id="SSF103378">
    <property type="entry name" value="2-methylcitrate dehydratase PrpD"/>
    <property type="match status" value="1"/>
</dbReference>
<dbReference type="InterPro" id="IPR045336">
    <property type="entry name" value="MmgE_PrpD_N"/>
</dbReference>
<proteinExistence type="inferred from homology"/>
<dbReference type="InterPro" id="IPR045337">
    <property type="entry name" value="MmgE_PrpD_C"/>
</dbReference>
<reference evidence="4 5" key="1">
    <citation type="submission" date="2019-10" db="EMBL/GenBank/DDBJ databases">
        <title>Paraburkholderia sp. isolated from nodules of Mimosa pudica from Brazilian Atlantic Forest soils.</title>
        <authorList>
            <person name="Paulitsch F."/>
            <person name="Hungria M."/>
            <person name="Dall'Agnol R."/>
        </authorList>
    </citation>
    <scope>NUCLEOTIDE SEQUENCE [LARGE SCALE GENOMIC DNA]</scope>
    <source>
        <strain evidence="4 5">CNPSo 3157</strain>
    </source>
</reference>
<accession>A0A7X1TK44</accession>
<dbReference type="Pfam" id="PF03972">
    <property type="entry name" value="MmgE_PrpD_N"/>
    <property type="match status" value="1"/>
</dbReference>
<feature type="domain" description="MmgE/PrpD C-terminal" evidence="3">
    <location>
        <begin position="281"/>
        <end position="427"/>
    </location>
</feature>
<feature type="domain" description="MmgE/PrpD N-terminal" evidence="2">
    <location>
        <begin position="22"/>
        <end position="261"/>
    </location>
</feature>
<sequence>MQADSIDTGTMRNGGNGELTRALARFVADTQWQDLPAAVRSEAKRALVNYFAVALAGSHDPTLDRAVCGYGRFRADDNSTIVGRSERTDMLNAAALNAMSANVYDFDDTHIPTIIHPTAPVAAALFALAESHAMRGDALLLAFVLGVEVECRIGNAVSPEHYQRGWHITSTCGVFGAAAAVSKARGLGEEEIVWALGNASAQTGGLVETLGTMSKSISVGNAARNGLLSALLAEDGFSGPDAPLEGERGFLRVTASKPDWHALTQALGREWALLNNTYKPYPCGVVLNPVIDACLDLRRDARWSIDDIEQVELTGHPLLRERTDRPGVRTGRESQVSAQHAVAVVLSRGKAGLEEFSDAAVADPSLRALAGRLRFVDDASWPVEAAQVSIVLRSGERHSHRVHAARGSLAAPLANVELADKLQRLTTFGRSGIDAQPLVDRLWKFEHEPDAAAVVRLTRARGPD</sequence>
<organism evidence="4 5">
    <name type="scientific">Paraburkholderia franconis</name>
    <dbReference type="NCBI Taxonomy" id="2654983"/>
    <lineage>
        <taxon>Bacteria</taxon>
        <taxon>Pseudomonadati</taxon>
        <taxon>Pseudomonadota</taxon>
        <taxon>Betaproteobacteria</taxon>
        <taxon>Burkholderiales</taxon>
        <taxon>Burkholderiaceae</taxon>
        <taxon>Paraburkholderia</taxon>
    </lineage>
</organism>
<keyword evidence="5" id="KW-1185">Reference proteome</keyword>
<dbReference type="Pfam" id="PF19305">
    <property type="entry name" value="MmgE_PrpD_C"/>
    <property type="match status" value="1"/>
</dbReference>
<protein>
    <submittedName>
        <fullName evidence="4">MmgE/PrpD family protein</fullName>
    </submittedName>
</protein>
<dbReference type="InterPro" id="IPR042183">
    <property type="entry name" value="MmgE/PrpD_sf_1"/>
</dbReference>
<dbReference type="Gene3D" id="1.10.4100.10">
    <property type="entry name" value="2-methylcitrate dehydratase PrpD"/>
    <property type="match status" value="1"/>
</dbReference>
<dbReference type="InterPro" id="IPR042188">
    <property type="entry name" value="MmgE/PrpD_sf_2"/>
</dbReference>
<name>A0A7X1TK44_9BURK</name>
<gene>
    <name evidence="4" type="ORF">GCT13_35520</name>
</gene>
<dbReference type="Proteomes" id="UP000484381">
    <property type="component" value="Unassembled WGS sequence"/>
</dbReference>
<dbReference type="EMBL" id="WHNP01000055">
    <property type="protein sequence ID" value="MPW22019.1"/>
    <property type="molecule type" value="Genomic_DNA"/>
</dbReference>
<dbReference type="InterPro" id="IPR005656">
    <property type="entry name" value="MmgE_PrpD"/>
</dbReference>
<dbReference type="RefSeq" id="WP_152766375.1">
    <property type="nucleotide sequence ID" value="NZ_WHNP01000055.1"/>
</dbReference>
<dbReference type="GO" id="GO:0016829">
    <property type="term" value="F:lyase activity"/>
    <property type="evidence" value="ECO:0007669"/>
    <property type="project" value="InterPro"/>
</dbReference>
<comment type="similarity">
    <text evidence="1">Belongs to the PrpD family.</text>
</comment>
<evidence type="ECO:0000259" key="2">
    <source>
        <dbReference type="Pfam" id="PF03972"/>
    </source>
</evidence>
<dbReference type="PANTHER" id="PTHR16943">
    <property type="entry name" value="2-METHYLCITRATE DEHYDRATASE-RELATED"/>
    <property type="match status" value="1"/>
</dbReference>
<dbReference type="AlphaFoldDB" id="A0A7X1TK44"/>